<feature type="region of interest" description="Disordered" evidence="1">
    <location>
        <begin position="1"/>
        <end position="22"/>
    </location>
</feature>
<dbReference type="RefSeq" id="XP_040692382.1">
    <property type="nucleotide sequence ID" value="XM_040831831.1"/>
</dbReference>
<keyword evidence="3" id="KW-1185">Reference proteome</keyword>
<dbReference type="AlphaFoldDB" id="A0A1L9RUW0"/>
<organism evidence="2 3">
    <name type="scientific">Aspergillus wentii DTO 134E9</name>
    <dbReference type="NCBI Taxonomy" id="1073089"/>
    <lineage>
        <taxon>Eukaryota</taxon>
        <taxon>Fungi</taxon>
        <taxon>Dikarya</taxon>
        <taxon>Ascomycota</taxon>
        <taxon>Pezizomycotina</taxon>
        <taxon>Eurotiomycetes</taxon>
        <taxon>Eurotiomycetidae</taxon>
        <taxon>Eurotiales</taxon>
        <taxon>Aspergillaceae</taxon>
        <taxon>Aspergillus</taxon>
        <taxon>Aspergillus subgen. Cremei</taxon>
    </lineage>
</organism>
<evidence type="ECO:0000313" key="2">
    <source>
        <dbReference type="EMBL" id="OJJ38706.1"/>
    </source>
</evidence>
<gene>
    <name evidence="2" type="ORF">ASPWEDRAFT_180217</name>
</gene>
<dbReference type="GeneID" id="63747679"/>
<accession>A0A1L9RUW0</accession>
<dbReference type="OrthoDB" id="76567at2759"/>
<evidence type="ECO:0000313" key="3">
    <source>
        <dbReference type="Proteomes" id="UP000184383"/>
    </source>
</evidence>
<dbReference type="Proteomes" id="UP000184383">
    <property type="component" value="Unassembled WGS sequence"/>
</dbReference>
<reference evidence="3" key="1">
    <citation type="journal article" date="2017" name="Genome Biol.">
        <title>Comparative genomics reveals high biological diversity and specific adaptations in the industrially and medically important fungal genus Aspergillus.</title>
        <authorList>
            <person name="de Vries R.P."/>
            <person name="Riley R."/>
            <person name="Wiebenga A."/>
            <person name="Aguilar-Osorio G."/>
            <person name="Amillis S."/>
            <person name="Uchima C.A."/>
            <person name="Anderluh G."/>
            <person name="Asadollahi M."/>
            <person name="Askin M."/>
            <person name="Barry K."/>
            <person name="Battaglia E."/>
            <person name="Bayram O."/>
            <person name="Benocci T."/>
            <person name="Braus-Stromeyer S.A."/>
            <person name="Caldana C."/>
            <person name="Canovas D."/>
            <person name="Cerqueira G.C."/>
            <person name="Chen F."/>
            <person name="Chen W."/>
            <person name="Choi C."/>
            <person name="Clum A."/>
            <person name="Dos Santos R.A."/>
            <person name="Damasio A.R."/>
            <person name="Diallinas G."/>
            <person name="Emri T."/>
            <person name="Fekete E."/>
            <person name="Flipphi M."/>
            <person name="Freyberg S."/>
            <person name="Gallo A."/>
            <person name="Gournas C."/>
            <person name="Habgood R."/>
            <person name="Hainaut M."/>
            <person name="Harispe M.L."/>
            <person name="Henrissat B."/>
            <person name="Hilden K.S."/>
            <person name="Hope R."/>
            <person name="Hossain A."/>
            <person name="Karabika E."/>
            <person name="Karaffa L."/>
            <person name="Karanyi Z."/>
            <person name="Krasevec N."/>
            <person name="Kuo A."/>
            <person name="Kusch H."/>
            <person name="LaButti K."/>
            <person name="Lagendijk E.L."/>
            <person name="Lapidus A."/>
            <person name="Levasseur A."/>
            <person name="Lindquist E."/>
            <person name="Lipzen A."/>
            <person name="Logrieco A.F."/>
            <person name="MacCabe A."/>
            <person name="Maekelae M.R."/>
            <person name="Malavazi I."/>
            <person name="Melin P."/>
            <person name="Meyer V."/>
            <person name="Mielnichuk N."/>
            <person name="Miskei M."/>
            <person name="Molnar A.P."/>
            <person name="Mule G."/>
            <person name="Ngan C.Y."/>
            <person name="Orejas M."/>
            <person name="Orosz E."/>
            <person name="Ouedraogo J.P."/>
            <person name="Overkamp K.M."/>
            <person name="Park H.-S."/>
            <person name="Perrone G."/>
            <person name="Piumi F."/>
            <person name="Punt P.J."/>
            <person name="Ram A.F."/>
            <person name="Ramon A."/>
            <person name="Rauscher S."/>
            <person name="Record E."/>
            <person name="Riano-Pachon D.M."/>
            <person name="Robert V."/>
            <person name="Roehrig J."/>
            <person name="Ruller R."/>
            <person name="Salamov A."/>
            <person name="Salih N.S."/>
            <person name="Samson R.A."/>
            <person name="Sandor E."/>
            <person name="Sanguinetti M."/>
            <person name="Schuetze T."/>
            <person name="Sepcic K."/>
            <person name="Shelest E."/>
            <person name="Sherlock G."/>
            <person name="Sophianopoulou V."/>
            <person name="Squina F.M."/>
            <person name="Sun H."/>
            <person name="Susca A."/>
            <person name="Todd R.B."/>
            <person name="Tsang A."/>
            <person name="Unkles S.E."/>
            <person name="van de Wiele N."/>
            <person name="van Rossen-Uffink D."/>
            <person name="Oliveira J.V."/>
            <person name="Vesth T.C."/>
            <person name="Visser J."/>
            <person name="Yu J.-H."/>
            <person name="Zhou M."/>
            <person name="Andersen M.R."/>
            <person name="Archer D.B."/>
            <person name="Baker S.E."/>
            <person name="Benoit I."/>
            <person name="Brakhage A.A."/>
            <person name="Braus G.H."/>
            <person name="Fischer R."/>
            <person name="Frisvad J.C."/>
            <person name="Goldman G.H."/>
            <person name="Houbraken J."/>
            <person name="Oakley B."/>
            <person name="Pocsi I."/>
            <person name="Scazzocchio C."/>
            <person name="Seiboth B."/>
            <person name="vanKuyk P.A."/>
            <person name="Wortman J."/>
            <person name="Dyer P.S."/>
            <person name="Grigoriev I.V."/>
        </authorList>
    </citation>
    <scope>NUCLEOTIDE SEQUENCE [LARGE SCALE GENOMIC DNA]</scope>
    <source>
        <strain evidence="3">DTO 134E9</strain>
    </source>
</reference>
<evidence type="ECO:0000256" key="1">
    <source>
        <dbReference type="SAM" id="MobiDB-lite"/>
    </source>
</evidence>
<dbReference type="EMBL" id="KV878210">
    <property type="protein sequence ID" value="OJJ38706.1"/>
    <property type="molecule type" value="Genomic_DNA"/>
</dbReference>
<protein>
    <submittedName>
        <fullName evidence="2">Uncharacterized protein</fullName>
    </submittedName>
</protein>
<name>A0A1L9RUW0_ASPWE</name>
<sequence length="167" mass="18696">MASPAQECPESRTKEQALDKKNPAVALGYDRWDGKATYNPTGSKRKQGYQIFLPGSRTKLKEEAKWWFEHSDGDVSIVLIIAINQAYVRFEIVQRPLQIAPCTTQPRPYSVQQVITTPSTVTGGPMILPFQTLYDRGRGQIETGIAITAEDLRDIADDISWINLNEG</sequence>
<feature type="compositionally biased region" description="Basic and acidic residues" evidence="1">
    <location>
        <begin position="9"/>
        <end position="22"/>
    </location>
</feature>
<proteinExistence type="predicted"/>
<dbReference type="VEuPathDB" id="FungiDB:ASPWEDRAFT_180217"/>